<evidence type="ECO:0000256" key="3">
    <source>
        <dbReference type="ARBA" id="ARBA00048447"/>
    </source>
</evidence>
<reference evidence="5 6" key="1">
    <citation type="journal article" date="2013" name="J. Mol. Microbiol. Biotechnol.">
        <title>Analysis of the Complete Genomes of Acholeplasma brassicae , A. palmae and A. laidlawii and Their Comparison to the Obligate Parasites from ' Candidatus Phytoplasma'.</title>
        <authorList>
            <person name="Kube M."/>
            <person name="Siewert C."/>
            <person name="Migdoll A.M."/>
            <person name="Duduk B."/>
            <person name="Holz S."/>
            <person name="Rabus R."/>
            <person name="Seemuller E."/>
            <person name="Mitrovic J."/>
            <person name="Muller I."/>
            <person name="Buttner C."/>
            <person name="Reinhardt R."/>
        </authorList>
    </citation>
    <scope>NUCLEOTIDE SEQUENCE [LARGE SCALE GENOMIC DNA]</scope>
    <source>
        <strain evidence="5 6">J233</strain>
    </source>
</reference>
<protein>
    <recommendedName>
        <fullName evidence="2">Uridine phosphorylase</fullName>
        <ecNumber evidence="1">2.4.2.3</ecNumber>
    </recommendedName>
</protein>
<proteinExistence type="predicted"/>
<dbReference type="InterPro" id="IPR000845">
    <property type="entry name" value="Nucleoside_phosphorylase_d"/>
</dbReference>
<dbReference type="EMBL" id="FO681347">
    <property type="protein sequence ID" value="CCV63919.1"/>
    <property type="molecule type" value="Genomic_DNA"/>
</dbReference>
<sequence length="254" mass="29232">MSIEQTYRDSEEVLKISDIVEKYHRTYDTVIMTFQSKVLPGLLEENKIEVIEDLTFGNAHGKHHAYKVIGHDNMIFYLCPIGAPMAVGILEEIVYKLGIKNIVMYGSSGVLDKTITEGKIIVPTKAYRDEGTSYHYMPKSDFVDLRNYMKVSSILKESNIDYVEGYIWTTDAFYRETKEIFQERRNQGCIAVDMEVSAVEAFSRLRNVNLYNFVYGADNLDSEKWDKRILGNLSLSSRVNYFLIALLIAKKISR</sequence>
<dbReference type="SUPFAM" id="SSF53167">
    <property type="entry name" value="Purine and uridine phosphorylases"/>
    <property type="match status" value="1"/>
</dbReference>
<comment type="catalytic activity">
    <reaction evidence="3">
        <text>uridine + phosphate = alpha-D-ribose 1-phosphate + uracil</text>
        <dbReference type="Rhea" id="RHEA:24388"/>
        <dbReference type="ChEBI" id="CHEBI:16704"/>
        <dbReference type="ChEBI" id="CHEBI:17568"/>
        <dbReference type="ChEBI" id="CHEBI:43474"/>
        <dbReference type="ChEBI" id="CHEBI:57720"/>
        <dbReference type="EC" id="2.4.2.3"/>
    </reaction>
</comment>
<accession>U4KK05</accession>
<dbReference type="HOGENOM" id="CLU_068457_1_0_14"/>
<dbReference type="GO" id="GO:0004850">
    <property type="term" value="F:uridine phosphorylase activity"/>
    <property type="evidence" value="ECO:0007669"/>
    <property type="project" value="UniProtKB-EC"/>
</dbReference>
<dbReference type="CDD" id="cd09007">
    <property type="entry name" value="NP-I_spr0068"/>
    <property type="match status" value="1"/>
</dbReference>
<dbReference type="EC" id="2.4.2.3" evidence="1"/>
<evidence type="ECO:0000256" key="2">
    <source>
        <dbReference type="ARBA" id="ARBA00021980"/>
    </source>
</evidence>
<evidence type="ECO:0000259" key="4">
    <source>
        <dbReference type="Pfam" id="PF01048"/>
    </source>
</evidence>
<organism evidence="5 6">
    <name type="scientific">Alteracholeplasma palmae (strain ATCC 49389 / J233)</name>
    <name type="common">Acholeplasma palmae</name>
    <dbReference type="NCBI Taxonomy" id="1318466"/>
    <lineage>
        <taxon>Bacteria</taxon>
        <taxon>Bacillati</taxon>
        <taxon>Mycoplasmatota</taxon>
        <taxon>Mollicutes</taxon>
        <taxon>Acholeplasmatales</taxon>
        <taxon>Acholeplasmataceae</taxon>
        <taxon>Acholeplasma</taxon>
    </lineage>
</organism>
<evidence type="ECO:0000313" key="6">
    <source>
        <dbReference type="Proteomes" id="UP000032740"/>
    </source>
</evidence>
<dbReference type="GO" id="GO:0004731">
    <property type="term" value="F:purine-nucleoside phosphorylase activity"/>
    <property type="evidence" value="ECO:0007669"/>
    <property type="project" value="TreeGrafter"/>
</dbReference>
<dbReference type="Gene3D" id="3.40.50.1580">
    <property type="entry name" value="Nucleoside phosphorylase domain"/>
    <property type="match status" value="1"/>
</dbReference>
<dbReference type="RefSeq" id="WP_026656305.1">
    <property type="nucleotide sequence ID" value="NC_022538.1"/>
</dbReference>
<name>U4KK05_ALTPJ</name>
<evidence type="ECO:0000256" key="1">
    <source>
        <dbReference type="ARBA" id="ARBA00011888"/>
    </source>
</evidence>
<dbReference type="Pfam" id="PF01048">
    <property type="entry name" value="PNP_UDP_1"/>
    <property type="match status" value="1"/>
</dbReference>
<dbReference type="STRING" id="1318466.BN85403420"/>
<dbReference type="Proteomes" id="UP000032740">
    <property type="component" value="Chromosome"/>
</dbReference>
<dbReference type="AlphaFoldDB" id="U4KK05"/>
<keyword evidence="6" id="KW-1185">Reference proteome</keyword>
<dbReference type="GO" id="GO:0005829">
    <property type="term" value="C:cytosol"/>
    <property type="evidence" value="ECO:0007669"/>
    <property type="project" value="TreeGrafter"/>
</dbReference>
<dbReference type="KEGG" id="apal:BN85403420"/>
<evidence type="ECO:0000313" key="5">
    <source>
        <dbReference type="EMBL" id="CCV63919.1"/>
    </source>
</evidence>
<dbReference type="OrthoDB" id="7945729at2"/>
<dbReference type="GO" id="GO:0006152">
    <property type="term" value="P:purine nucleoside catabolic process"/>
    <property type="evidence" value="ECO:0007669"/>
    <property type="project" value="TreeGrafter"/>
</dbReference>
<dbReference type="PANTHER" id="PTHR43691:SF11">
    <property type="entry name" value="FI09636P-RELATED"/>
    <property type="match status" value="1"/>
</dbReference>
<dbReference type="InterPro" id="IPR035994">
    <property type="entry name" value="Nucleoside_phosphorylase_sf"/>
</dbReference>
<feature type="domain" description="Nucleoside phosphorylase" evidence="4">
    <location>
        <begin position="51"/>
        <end position="218"/>
    </location>
</feature>
<gene>
    <name evidence="5" type="ORF">BN85403420</name>
</gene>
<dbReference type="PANTHER" id="PTHR43691">
    <property type="entry name" value="URIDINE PHOSPHORYLASE"/>
    <property type="match status" value="1"/>
</dbReference>